<feature type="non-terminal residue" evidence="1">
    <location>
        <position position="1"/>
    </location>
</feature>
<dbReference type="Proteomes" id="UP001163046">
    <property type="component" value="Unassembled WGS sequence"/>
</dbReference>
<dbReference type="AlphaFoldDB" id="A0A9W9ZJ08"/>
<dbReference type="EMBL" id="MU826223">
    <property type="protein sequence ID" value="KAJ7381578.1"/>
    <property type="molecule type" value="Genomic_DNA"/>
</dbReference>
<proteinExistence type="predicted"/>
<gene>
    <name evidence="1" type="ORF">OS493_040355</name>
</gene>
<evidence type="ECO:0000313" key="2">
    <source>
        <dbReference type="Proteomes" id="UP001163046"/>
    </source>
</evidence>
<sequence>LDPTLFTSRWHAILKAKHLYGVQLDVTVCTWKVETCMGLCSGHVIIPVKLGRTYERGSPGINLCKEVPFVPRNSI</sequence>
<comment type="caution">
    <text evidence="1">The sequence shown here is derived from an EMBL/GenBank/DDBJ whole genome shotgun (WGS) entry which is preliminary data.</text>
</comment>
<name>A0A9W9ZJ08_9CNID</name>
<accession>A0A9W9ZJ08</accession>
<evidence type="ECO:0000313" key="1">
    <source>
        <dbReference type="EMBL" id="KAJ7381578.1"/>
    </source>
</evidence>
<organism evidence="1 2">
    <name type="scientific">Desmophyllum pertusum</name>
    <dbReference type="NCBI Taxonomy" id="174260"/>
    <lineage>
        <taxon>Eukaryota</taxon>
        <taxon>Metazoa</taxon>
        <taxon>Cnidaria</taxon>
        <taxon>Anthozoa</taxon>
        <taxon>Hexacorallia</taxon>
        <taxon>Scleractinia</taxon>
        <taxon>Caryophylliina</taxon>
        <taxon>Caryophylliidae</taxon>
        <taxon>Desmophyllum</taxon>
    </lineage>
</organism>
<protein>
    <submittedName>
        <fullName evidence="1">Uncharacterized protein</fullName>
    </submittedName>
</protein>
<keyword evidence="2" id="KW-1185">Reference proteome</keyword>
<reference evidence="1" key="1">
    <citation type="submission" date="2023-01" db="EMBL/GenBank/DDBJ databases">
        <title>Genome assembly of the deep-sea coral Lophelia pertusa.</title>
        <authorList>
            <person name="Herrera S."/>
            <person name="Cordes E."/>
        </authorList>
    </citation>
    <scope>NUCLEOTIDE SEQUENCE</scope>
    <source>
        <strain evidence="1">USNM1676648</strain>
        <tissue evidence="1">Polyp</tissue>
    </source>
</reference>